<keyword evidence="1 2" id="KW-0694">RNA-binding</keyword>
<dbReference type="Proteomes" id="UP000001514">
    <property type="component" value="Unassembled WGS sequence"/>
</dbReference>
<feature type="compositionally biased region" description="Acidic residues" evidence="3">
    <location>
        <begin position="75"/>
        <end position="110"/>
    </location>
</feature>
<dbReference type="eggNOG" id="ENOG502RZGM">
    <property type="taxonomic scope" value="Eukaryota"/>
</dbReference>
<name>D8QN79_SELML</name>
<keyword evidence="6" id="KW-1185">Reference proteome</keyword>
<dbReference type="KEGG" id="smo:SELMODRAFT_402843"/>
<evidence type="ECO:0000259" key="4">
    <source>
        <dbReference type="PROSITE" id="PS51295"/>
    </source>
</evidence>
<dbReference type="PANTHER" id="PTHR47714:SF1">
    <property type="entry name" value="RNA-BINDING CRS1 _ YHBY (CRM) DOMAIN PROTEIN"/>
    <property type="match status" value="1"/>
</dbReference>
<protein>
    <recommendedName>
        <fullName evidence="4">CRM domain-containing protein</fullName>
    </recommendedName>
</protein>
<dbReference type="HOGENOM" id="CLU_1032077_0_0_1"/>
<dbReference type="STRING" id="88036.D8QN79"/>
<dbReference type="Pfam" id="PF01985">
    <property type="entry name" value="CRS1_YhbY"/>
    <property type="match status" value="1"/>
</dbReference>
<dbReference type="SUPFAM" id="SSF75471">
    <property type="entry name" value="YhbY-like"/>
    <property type="match status" value="1"/>
</dbReference>
<dbReference type="EMBL" id="GL377565">
    <property type="protein sequence ID" value="EFJ38710.1"/>
    <property type="molecule type" value="Genomic_DNA"/>
</dbReference>
<dbReference type="PROSITE" id="PS51295">
    <property type="entry name" value="CRM"/>
    <property type="match status" value="1"/>
</dbReference>
<feature type="compositionally biased region" description="Basic and acidic residues" evidence="3">
    <location>
        <begin position="129"/>
        <end position="145"/>
    </location>
</feature>
<evidence type="ECO:0000313" key="5">
    <source>
        <dbReference type="EMBL" id="EFJ38710.1"/>
    </source>
</evidence>
<dbReference type="Gramene" id="EFJ38710">
    <property type="protein sequence ID" value="EFJ38710"/>
    <property type="gene ID" value="SELMODRAFT_402843"/>
</dbReference>
<accession>D8QN79</accession>
<feature type="domain" description="CRM" evidence="4">
    <location>
        <begin position="154"/>
        <end position="254"/>
    </location>
</feature>
<evidence type="ECO:0000256" key="1">
    <source>
        <dbReference type="ARBA" id="ARBA00022884"/>
    </source>
</evidence>
<organism evidence="6">
    <name type="scientific">Selaginella moellendorffii</name>
    <name type="common">Spikemoss</name>
    <dbReference type="NCBI Taxonomy" id="88036"/>
    <lineage>
        <taxon>Eukaryota</taxon>
        <taxon>Viridiplantae</taxon>
        <taxon>Streptophyta</taxon>
        <taxon>Embryophyta</taxon>
        <taxon>Tracheophyta</taxon>
        <taxon>Lycopodiopsida</taxon>
        <taxon>Selaginellales</taxon>
        <taxon>Selaginellaceae</taxon>
        <taxon>Selaginella</taxon>
    </lineage>
</organism>
<dbReference type="AlphaFoldDB" id="D8QN79"/>
<dbReference type="GO" id="GO:0003723">
    <property type="term" value="F:RNA binding"/>
    <property type="evidence" value="ECO:0007669"/>
    <property type="project" value="UniProtKB-UniRule"/>
</dbReference>
<dbReference type="PANTHER" id="PTHR47714">
    <property type="entry name" value="CRS1/YHBY DOMAIN CONTAINING PROTEIN, EXPRESSED"/>
    <property type="match status" value="1"/>
</dbReference>
<evidence type="ECO:0000256" key="3">
    <source>
        <dbReference type="SAM" id="MobiDB-lite"/>
    </source>
</evidence>
<evidence type="ECO:0000256" key="2">
    <source>
        <dbReference type="PROSITE-ProRule" id="PRU00626"/>
    </source>
</evidence>
<dbReference type="InParanoid" id="D8QN79"/>
<reference evidence="5 6" key="1">
    <citation type="journal article" date="2011" name="Science">
        <title>The Selaginella genome identifies genetic changes associated with the evolution of vascular plants.</title>
        <authorList>
            <person name="Banks J.A."/>
            <person name="Nishiyama T."/>
            <person name="Hasebe M."/>
            <person name="Bowman J.L."/>
            <person name="Gribskov M."/>
            <person name="dePamphilis C."/>
            <person name="Albert V.A."/>
            <person name="Aono N."/>
            <person name="Aoyama T."/>
            <person name="Ambrose B.A."/>
            <person name="Ashton N.W."/>
            <person name="Axtell M.J."/>
            <person name="Barker E."/>
            <person name="Barker M.S."/>
            <person name="Bennetzen J.L."/>
            <person name="Bonawitz N.D."/>
            <person name="Chapple C."/>
            <person name="Cheng C."/>
            <person name="Correa L.G."/>
            <person name="Dacre M."/>
            <person name="DeBarry J."/>
            <person name="Dreyer I."/>
            <person name="Elias M."/>
            <person name="Engstrom E.M."/>
            <person name="Estelle M."/>
            <person name="Feng L."/>
            <person name="Finet C."/>
            <person name="Floyd S.K."/>
            <person name="Frommer W.B."/>
            <person name="Fujita T."/>
            <person name="Gramzow L."/>
            <person name="Gutensohn M."/>
            <person name="Harholt J."/>
            <person name="Hattori M."/>
            <person name="Heyl A."/>
            <person name="Hirai T."/>
            <person name="Hiwatashi Y."/>
            <person name="Ishikawa M."/>
            <person name="Iwata M."/>
            <person name="Karol K.G."/>
            <person name="Koehler B."/>
            <person name="Kolukisaoglu U."/>
            <person name="Kubo M."/>
            <person name="Kurata T."/>
            <person name="Lalonde S."/>
            <person name="Li K."/>
            <person name="Li Y."/>
            <person name="Litt A."/>
            <person name="Lyons E."/>
            <person name="Manning G."/>
            <person name="Maruyama T."/>
            <person name="Michael T.P."/>
            <person name="Mikami K."/>
            <person name="Miyazaki S."/>
            <person name="Morinaga S."/>
            <person name="Murata T."/>
            <person name="Mueller-Roeber B."/>
            <person name="Nelson D.R."/>
            <person name="Obara M."/>
            <person name="Oguri Y."/>
            <person name="Olmstead R.G."/>
            <person name="Onodera N."/>
            <person name="Petersen B.L."/>
            <person name="Pils B."/>
            <person name="Prigge M."/>
            <person name="Rensing S.A."/>
            <person name="Riano-Pachon D.M."/>
            <person name="Roberts A.W."/>
            <person name="Sato Y."/>
            <person name="Scheller H.V."/>
            <person name="Schulz B."/>
            <person name="Schulz C."/>
            <person name="Shakirov E.V."/>
            <person name="Shibagaki N."/>
            <person name="Shinohara N."/>
            <person name="Shippen D.E."/>
            <person name="Soerensen I."/>
            <person name="Sotooka R."/>
            <person name="Sugimoto N."/>
            <person name="Sugita M."/>
            <person name="Sumikawa N."/>
            <person name="Tanurdzic M."/>
            <person name="Theissen G."/>
            <person name="Ulvskov P."/>
            <person name="Wakazuki S."/>
            <person name="Weng J.K."/>
            <person name="Willats W.W."/>
            <person name="Wipf D."/>
            <person name="Wolf P.G."/>
            <person name="Yang L."/>
            <person name="Zimmer A.D."/>
            <person name="Zhu Q."/>
            <person name="Mitros T."/>
            <person name="Hellsten U."/>
            <person name="Loque D."/>
            <person name="Otillar R."/>
            <person name="Salamov A."/>
            <person name="Schmutz J."/>
            <person name="Shapiro H."/>
            <person name="Lindquist E."/>
            <person name="Lucas S."/>
            <person name="Rokhsar D."/>
            <person name="Grigoriev I.V."/>
        </authorList>
    </citation>
    <scope>NUCLEOTIDE SEQUENCE [LARGE SCALE GENOMIC DNA]</scope>
</reference>
<gene>
    <name evidence="5" type="ORF">SELMODRAFT_402843</name>
</gene>
<dbReference type="SMART" id="SM01103">
    <property type="entry name" value="CRS1_YhbY"/>
    <property type="match status" value="1"/>
</dbReference>
<evidence type="ECO:0000313" key="6">
    <source>
        <dbReference type="Proteomes" id="UP000001514"/>
    </source>
</evidence>
<dbReference type="Gene3D" id="3.30.110.60">
    <property type="entry name" value="YhbY-like"/>
    <property type="match status" value="1"/>
</dbReference>
<proteinExistence type="predicted"/>
<sequence>MAKVASSVAATCFPVLKGRVWRINRLAARIYPPQVCRVSISRQQVIPAWSSLAFRRMASTGAVAKKEKIFRVEEKDEEEDELDDEEEGNFDEEEEEENDDEEEEEEEGDSLEARKKFADNDDDDPGELEIIKRISAEDTGTEKKKPGPWKSRFPPLSQKEKKELRGHAHRLGKSIALHHVGKWGVTPNSLKCLGDALEKNELMKVRVLDNCPTHISQVMLDLEHGLEAQVVGQASGRQRWTRRSRRSRWIEKRGHIHDKNADGRHMVADC</sequence>
<feature type="region of interest" description="Disordered" evidence="3">
    <location>
        <begin position="71"/>
        <end position="155"/>
    </location>
</feature>
<dbReference type="InterPro" id="IPR001890">
    <property type="entry name" value="RNA-binding_CRM"/>
</dbReference>
<dbReference type="InterPro" id="IPR035920">
    <property type="entry name" value="YhbY-like_sf"/>
</dbReference>